<reference evidence="24 25" key="1">
    <citation type="submission" date="2021-07" db="EMBL/GenBank/DDBJ databases">
        <title>The Aristolochia fimbriata genome: insights into angiosperm evolution, floral development and chemical biosynthesis.</title>
        <authorList>
            <person name="Jiao Y."/>
        </authorList>
    </citation>
    <scope>NUCLEOTIDE SEQUENCE [LARGE SCALE GENOMIC DNA]</scope>
    <source>
        <strain evidence="24">IBCAS-2021</strain>
        <tissue evidence="24">Leaf</tissue>
    </source>
</reference>
<evidence type="ECO:0000256" key="13">
    <source>
        <dbReference type="ARBA" id="ARBA00023136"/>
    </source>
</evidence>
<feature type="binding site" evidence="19">
    <location>
        <position position="489"/>
    </location>
    <ligand>
        <name>ATP</name>
        <dbReference type="ChEBI" id="CHEBI:30616"/>
    </ligand>
</feature>
<feature type="chain" id="PRO_5043832234" description="non-specific serine/threonine protein kinase" evidence="21">
    <location>
        <begin position="35"/>
        <end position="748"/>
    </location>
</feature>
<comment type="catalytic activity">
    <reaction evidence="17">
        <text>L-threonyl-[protein] + ATP = O-phospho-L-threonyl-[protein] + ADP + H(+)</text>
        <dbReference type="Rhea" id="RHEA:46608"/>
        <dbReference type="Rhea" id="RHEA-COMP:11060"/>
        <dbReference type="Rhea" id="RHEA-COMP:11605"/>
        <dbReference type="ChEBI" id="CHEBI:15378"/>
        <dbReference type="ChEBI" id="CHEBI:30013"/>
        <dbReference type="ChEBI" id="CHEBI:30616"/>
        <dbReference type="ChEBI" id="CHEBI:61977"/>
        <dbReference type="ChEBI" id="CHEBI:456216"/>
        <dbReference type="EC" id="2.7.11.1"/>
    </reaction>
</comment>
<dbReference type="PROSITE" id="PS50011">
    <property type="entry name" value="PROTEIN_KINASE_DOM"/>
    <property type="match status" value="1"/>
</dbReference>
<evidence type="ECO:0000256" key="10">
    <source>
        <dbReference type="ARBA" id="ARBA00022777"/>
    </source>
</evidence>
<evidence type="ECO:0000256" key="2">
    <source>
        <dbReference type="ARBA" id="ARBA00012513"/>
    </source>
</evidence>
<evidence type="ECO:0000256" key="18">
    <source>
        <dbReference type="ARBA" id="ARBA00048679"/>
    </source>
</evidence>
<keyword evidence="6 20" id="KW-0812">Transmembrane</keyword>
<evidence type="ECO:0000256" key="8">
    <source>
        <dbReference type="ARBA" id="ARBA00022734"/>
    </source>
</evidence>
<keyword evidence="16" id="KW-0325">Glycoprotein</keyword>
<comment type="catalytic activity">
    <reaction evidence="18">
        <text>L-seryl-[protein] + ATP = O-phospho-L-seryl-[protein] + ADP + H(+)</text>
        <dbReference type="Rhea" id="RHEA:17989"/>
        <dbReference type="Rhea" id="RHEA-COMP:9863"/>
        <dbReference type="Rhea" id="RHEA-COMP:11604"/>
        <dbReference type="ChEBI" id="CHEBI:15378"/>
        <dbReference type="ChEBI" id="CHEBI:29999"/>
        <dbReference type="ChEBI" id="CHEBI:30616"/>
        <dbReference type="ChEBI" id="CHEBI:83421"/>
        <dbReference type="ChEBI" id="CHEBI:456216"/>
        <dbReference type="EC" id="2.7.11.1"/>
    </reaction>
</comment>
<evidence type="ECO:0000256" key="20">
    <source>
        <dbReference type="SAM" id="Phobius"/>
    </source>
</evidence>
<dbReference type="InterPro" id="IPR011009">
    <property type="entry name" value="Kinase-like_dom_sf"/>
</dbReference>
<proteinExistence type="predicted"/>
<gene>
    <name evidence="24" type="ORF">H6P81_008637</name>
</gene>
<feature type="domain" description="Bulb-type lectin" evidence="23">
    <location>
        <begin position="34"/>
        <end position="190"/>
    </location>
</feature>
<dbReference type="InterPro" id="IPR017441">
    <property type="entry name" value="Protein_kinase_ATP_BS"/>
</dbReference>
<evidence type="ECO:0000256" key="1">
    <source>
        <dbReference type="ARBA" id="ARBA00004479"/>
    </source>
</evidence>
<dbReference type="SUPFAM" id="SSF51110">
    <property type="entry name" value="alpha-D-mannose-specific plant lectins"/>
    <property type="match status" value="2"/>
</dbReference>
<keyword evidence="7 21" id="KW-0732">Signal</keyword>
<evidence type="ECO:0000256" key="9">
    <source>
        <dbReference type="ARBA" id="ARBA00022741"/>
    </source>
</evidence>
<dbReference type="SUPFAM" id="SSF56112">
    <property type="entry name" value="Protein kinase-like (PK-like)"/>
    <property type="match status" value="1"/>
</dbReference>
<feature type="domain" description="Protein kinase" evidence="22">
    <location>
        <begin position="455"/>
        <end position="745"/>
    </location>
</feature>
<feature type="transmembrane region" description="Helical" evidence="20">
    <location>
        <begin position="395"/>
        <end position="418"/>
    </location>
</feature>
<dbReference type="InterPro" id="IPR001245">
    <property type="entry name" value="Ser-Thr/Tyr_kinase_cat_dom"/>
</dbReference>
<dbReference type="InterPro" id="IPR000719">
    <property type="entry name" value="Prot_kinase_dom"/>
</dbReference>
<keyword evidence="11 19" id="KW-0067">ATP-binding</keyword>
<dbReference type="PROSITE" id="PS00108">
    <property type="entry name" value="PROTEIN_KINASE_ST"/>
    <property type="match status" value="1"/>
</dbReference>
<keyword evidence="9 19" id="KW-0547">Nucleotide-binding</keyword>
<dbReference type="PROSITE" id="PS00107">
    <property type="entry name" value="PROTEIN_KINASE_ATP"/>
    <property type="match status" value="1"/>
</dbReference>
<evidence type="ECO:0000256" key="12">
    <source>
        <dbReference type="ARBA" id="ARBA00022989"/>
    </source>
</evidence>
<dbReference type="GO" id="GO:0016020">
    <property type="term" value="C:membrane"/>
    <property type="evidence" value="ECO:0007669"/>
    <property type="project" value="UniProtKB-SubCell"/>
</dbReference>
<dbReference type="Pfam" id="PF07714">
    <property type="entry name" value="PK_Tyr_Ser-Thr"/>
    <property type="match status" value="1"/>
</dbReference>
<evidence type="ECO:0000256" key="21">
    <source>
        <dbReference type="SAM" id="SignalP"/>
    </source>
</evidence>
<dbReference type="FunFam" id="3.30.200.20:FF:000059">
    <property type="entry name" value="S-receptor-like serine/threonine-protein kinase"/>
    <property type="match status" value="1"/>
</dbReference>
<evidence type="ECO:0000256" key="4">
    <source>
        <dbReference type="ARBA" id="ARBA00022536"/>
    </source>
</evidence>
<dbReference type="InterPro" id="IPR036426">
    <property type="entry name" value="Bulb-type_lectin_dom_sf"/>
</dbReference>
<evidence type="ECO:0000256" key="15">
    <source>
        <dbReference type="ARBA" id="ARBA00023170"/>
    </source>
</evidence>
<sequence>MAPRVVIASTTLANFVRPLLLLLLLFLLFMEAVTDQRASSSKISLNSELSASKHPSYWTSGSGRFAFGFYPEQGGFRVGIWLQTKPNKTVVWTANRDEPPVSADSRLVLSNEAGLVLTSGGSDHSSGRFRLRHQSDGNLVLYPVQTPTDSGNAYWESNVLRGGPQRLSLSNNGSLLIVNNRNDSDVVFQMSVATNRSEELVYRATMDADGFFRLYSYNFKSGDDGGRSTMVKKWPITEDPCIVKGLCGLNAYCESSSSVAANVGTGVRSHLCHCPLGFNLTDLDNSSGGCVKNFTGGCPGVATKSIYLLENIDWLDNSYSDPPASTQDECLSLCLGDPYCEVAYFDGEECRKQSLPLRYGKVVNGTRSATLVKLYNVTQIVSRIKKPWHLRRNSVILGVAIGTFAVALLCLAAAVLVCHRSRRRRRVLLRGVNFEYQGDASLRSFSYAELARATHGFKEELGKGAFGAVYKGLLLPSNTVGREKAIAVKRLEKLVGEGEREFLSEIRSIGRTHHRNLVRLLGVCSEAQTRLLVYDYMSNGSLDQYLFNAAKHRLGWNERVRIALDVARGILYLHEYCEPHIIHCDIKPQNILIDDSWTAKISDFGLAKLLTPDQTKTFTDVRGTRGYLAPEWYKNATVSVKADVYSFGVVLLEIICCRRNLEVDDVPEDEIILSDWVYKCFRTGQLAKILKREEQEEEGEVDKRGLERMVYVALWCIQDEPALRPPIKSVVSMLEGSSEVPLPPIPTS</sequence>
<evidence type="ECO:0000256" key="19">
    <source>
        <dbReference type="PROSITE-ProRule" id="PRU10141"/>
    </source>
</evidence>
<dbReference type="InterPro" id="IPR001480">
    <property type="entry name" value="Bulb-type_lectin_dom"/>
</dbReference>
<dbReference type="PANTHER" id="PTHR47976">
    <property type="entry name" value="G-TYPE LECTIN S-RECEPTOR-LIKE SERINE/THREONINE-PROTEIN KINASE SD2-5"/>
    <property type="match status" value="1"/>
</dbReference>
<dbReference type="GO" id="GO:0030246">
    <property type="term" value="F:carbohydrate binding"/>
    <property type="evidence" value="ECO:0007669"/>
    <property type="project" value="UniProtKB-KW"/>
</dbReference>
<evidence type="ECO:0000256" key="7">
    <source>
        <dbReference type="ARBA" id="ARBA00022729"/>
    </source>
</evidence>
<protein>
    <recommendedName>
        <fullName evidence="2">non-specific serine/threonine protein kinase</fullName>
        <ecNumber evidence="2">2.7.11.1</ecNumber>
    </recommendedName>
</protein>
<evidence type="ECO:0000256" key="5">
    <source>
        <dbReference type="ARBA" id="ARBA00022679"/>
    </source>
</evidence>
<keyword evidence="5" id="KW-0808">Transferase</keyword>
<evidence type="ECO:0000256" key="3">
    <source>
        <dbReference type="ARBA" id="ARBA00022527"/>
    </source>
</evidence>
<dbReference type="EMBL" id="JAINDJ010000004">
    <property type="protein sequence ID" value="KAG9448672.1"/>
    <property type="molecule type" value="Genomic_DNA"/>
</dbReference>
<dbReference type="PROSITE" id="PS50927">
    <property type="entry name" value="BULB_LECTIN"/>
    <property type="match status" value="1"/>
</dbReference>
<evidence type="ECO:0000313" key="24">
    <source>
        <dbReference type="EMBL" id="KAG9448672.1"/>
    </source>
</evidence>
<keyword evidence="15" id="KW-0675">Receptor</keyword>
<dbReference type="PIRSF" id="PIRSF000641">
    <property type="entry name" value="SRK"/>
    <property type="match status" value="1"/>
</dbReference>
<feature type="signal peptide" evidence="21">
    <location>
        <begin position="1"/>
        <end position="34"/>
    </location>
</feature>
<dbReference type="SMART" id="SM00220">
    <property type="entry name" value="S_TKc"/>
    <property type="match status" value="1"/>
</dbReference>
<evidence type="ECO:0000256" key="14">
    <source>
        <dbReference type="ARBA" id="ARBA00023157"/>
    </source>
</evidence>
<dbReference type="Gene3D" id="3.30.200.20">
    <property type="entry name" value="Phosphorylase Kinase, domain 1"/>
    <property type="match status" value="1"/>
</dbReference>
<keyword evidence="12 20" id="KW-1133">Transmembrane helix</keyword>
<dbReference type="PANTHER" id="PTHR47976:SF27">
    <property type="entry name" value="RECEPTOR-LIKE SERINE_THREONINE-PROTEIN KINASE"/>
    <property type="match status" value="1"/>
</dbReference>
<keyword evidence="14" id="KW-1015">Disulfide bond</keyword>
<keyword evidence="8" id="KW-0430">Lectin</keyword>
<keyword evidence="3" id="KW-0723">Serine/threonine-protein kinase</keyword>
<dbReference type="GO" id="GO:0005524">
    <property type="term" value="F:ATP binding"/>
    <property type="evidence" value="ECO:0007669"/>
    <property type="project" value="UniProtKB-UniRule"/>
</dbReference>
<name>A0AAV7EIK5_ARIFI</name>
<dbReference type="CDD" id="cd14066">
    <property type="entry name" value="STKc_IRAK"/>
    <property type="match status" value="1"/>
</dbReference>
<evidence type="ECO:0000256" key="17">
    <source>
        <dbReference type="ARBA" id="ARBA00047899"/>
    </source>
</evidence>
<evidence type="ECO:0000256" key="11">
    <source>
        <dbReference type="ARBA" id="ARBA00022840"/>
    </source>
</evidence>
<evidence type="ECO:0000259" key="23">
    <source>
        <dbReference type="PROSITE" id="PS50927"/>
    </source>
</evidence>
<dbReference type="Gene3D" id="1.10.510.10">
    <property type="entry name" value="Transferase(Phosphotransferase) domain 1"/>
    <property type="match status" value="1"/>
</dbReference>
<comment type="subcellular location">
    <subcellularLocation>
        <location evidence="1">Membrane</location>
        <topology evidence="1">Single-pass type I membrane protein</topology>
    </subcellularLocation>
</comment>
<organism evidence="24 25">
    <name type="scientific">Aristolochia fimbriata</name>
    <name type="common">White veined hardy Dutchman's pipe vine</name>
    <dbReference type="NCBI Taxonomy" id="158543"/>
    <lineage>
        <taxon>Eukaryota</taxon>
        <taxon>Viridiplantae</taxon>
        <taxon>Streptophyta</taxon>
        <taxon>Embryophyta</taxon>
        <taxon>Tracheophyta</taxon>
        <taxon>Spermatophyta</taxon>
        <taxon>Magnoliopsida</taxon>
        <taxon>Magnoliidae</taxon>
        <taxon>Piperales</taxon>
        <taxon>Aristolochiaceae</taxon>
        <taxon>Aristolochia</taxon>
    </lineage>
</organism>
<keyword evidence="10" id="KW-0418">Kinase</keyword>
<keyword evidence="13 20" id="KW-0472">Membrane</keyword>
<evidence type="ECO:0000313" key="25">
    <source>
        <dbReference type="Proteomes" id="UP000825729"/>
    </source>
</evidence>
<keyword evidence="4" id="KW-0245">EGF-like domain</keyword>
<evidence type="ECO:0000259" key="22">
    <source>
        <dbReference type="PROSITE" id="PS50011"/>
    </source>
</evidence>
<dbReference type="Gene3D" id="2.90.10.10">
    <property type="entry name" value="Bulb-type lectin domain"/>
    <property type="match status" value="1"/>
</dbReference>
<dbReference type="GO" id="GO:0004674">
    <property type="term" value="F:protein serine/threonine kinase activity"/>
    <property type="evidence" value="ECO:0007669"/>
    <property type="project" value="UniProtKB-KW"/>
</dbReference>
<dbReference type="FunFam" id="1.10.510.10:FF:000237">
    <property type="entry name" value="G-type lectin S-receptor-like serine/threonine-protein kinase"/>
    <property type="match status" value="1"/>
</dbReference>
<dbReference type="InterPro" id="IPR051343">
    <property type="entry name" value="G-type_lectin_kinases/EP1-like"/>
</dbReference>
<dbReference type="SMART" id="SM00108">
    <property type="entry name" value="B_lectin"/>
    <property type="match status" value="1"/>
</dbReference>
<dbReference type="InterPro" id="IPR024171">
    <property type="entry name" value="SRK-like_kinase"/>
</dbReference>
<evidence type="ECO:0000256" key="16">
    <source>
        <dbReference type="ARBA" id="ARBA00023180"/>
    </source>
</evidence>
<dbReference type="InterPro" id="IPR008271">
    <property type="entry name" value="Ser/Thr_kinase_AS"/>
</dbReference>
<evidence type="ECO:0000256" key="6">
    <source>
        <dbReference type="ARBA" id="ARBA00022692"/>
    </source>
</evidence>
<comment type="caution">
    <text evidence="24">The sequence shown here is derived from an EMBL/GenBank/DDBJ whole genome shotgun (WGS) entry which is preliminary data.</text>
</comment>
<dbReference type="AlphaFoldDB" id="A0AAV7EIK5"/>
<accession>A0AAV7EIK5</accession>
<keyword evidence="25" id="KW-1185">Reference proteome</keyword>
<dbReference type="EC" id="2.7.11.1" evidence="2"/>
<dbReference type="Proteomes" id="UP000825729">
    <property type="component" value="Unassembled WGS sequence"/>
</dbReference>